<keyword evidence="4" id="KW-0408">Iron</keyword>
<name>A0A3D0KEK1_9GAMM</name>
<comment type="subcellular location">
    <subcellularLocation>
        <location evidence="1">Cell envelope</location>
    </subcellularLocation>
</comment>
<dbReference type="PROSITE" id="PS50983">
    <property type="entry name" value="FE_B12_PBP"/>
    <property type="match status" value="1"/>
</dbReference>
<dbReference type="SUPFAM" id="SSF53807">
    <property type="entry name" value="Helical backbone' metal receptor"/>
    <property type="match status" value="1"/>
</dbReference>
<keyword evidence="4" id="KW-0410">Iron transport</keyword>
<dbReference type="InterPro" id="IPR002491">
    <property type="entry name" value="ABC_transptr_periplasmic_BD"/>
</dbReference>
<dbReference type="InterPro" id="IPR051313">
    <property type="entry name" value="Bact_iron-sidero_bind"/>
</dbReference>
<feature type="domain" description="Fe/B12 periplasmic-binding" evidence="6">
    <location>
        <begin position="47"/>
        <end position="299"/>
    </location>
</feature>
<dbReference type="Pfam" id="PF01497">
    <property type="entry name" value="Peripla_BP_2"/>
    <property type="match status" value="1"/>
</dbReference>
<sequence length="319" mass="34862">MQRLRSLLIAIPVMTVLNTGGVLAHDFPLTIVDDRNKSVEIAQLPRTVASISSFGADVLVSLGRQVDGLSILGGQQSDFLGGAAVEAVNLGEVHQTNLEVLAQLSPDLTIGLRTYTEPFEQKIEEAGAFLAFDLITLEDSLRGVERATLALGAESQGSALNERFLNDLESHAERAPGDISAVFLWHWGDVPYAFYSHHLTGHIMTQLGATNIQGNPPPGMAPADSSAISMETLLRLNPDVILSFKAEDGPFVSHPAWPRLKAVRNNRAWRVGDQYVMPHGPLARQMVLKEMAYLLYPEHFPAPEDIPEPAQARAMNFER</sequence>
<comment type="similarity">
    <text evidence="2">Belongs to the bacterial solute-binding protein 8 family.</text>
</comment>
<evidence type="ECO:0000259" key="6">
    <source>
        <dbReference type="PROSITE" id="PS50983"/>
    </source>
</evidence>
<keyword evidence="3" id="KW-0813">Transport</keyword>
<proteinExistence type="inferred from homology"/>
<evidence type="ECO:0000256" key="4">
    <source>
        <dbReference type="ARBA" id="ARBA00022496"/>
    </source>
</evidence>
<dbReference type="AlphaFoldDB" id="A0A3D0KEK1"/>
<reference evidence="7" key="1">
    <citation type="journal article" date="2018" name="Nat. Biotechnol.">
        <title>A standardized bacterial taxonomy based on genome phylogeny substantially revises the tree of life.</title>
        <authorList>
            <person name="Parks D.H."/>
            <person name="Chuvochina M."/>
            <person name="Waite D.W."/>
            <person name="Rinke C."/>
            <person name="Skarshewski A."/>
            <person name="Chaumeil P.A."/>
            <person name="Hugenholtz P."/>
        </authorList>
    </citation>
    <scope>NUCLEOTIDE SEQUENCE [LARGE SCALE GENOMIC DNA]</scope>
    <source>
        <strain evidence="7">UBA11284</strain>
    </source>
</reference>
<dbReference type="Gene3D" id="3.40.50.1980">
    <property type="entry name" value="Nitrogenase molybdenum iron protein domain"/>
    <property type="match status" value="2"/>
</dbReference>
<organism evidence="7">
    <name type="scientific">Halomonas campaniensis</name>
    <dbReference type="NCBI Taxonomy" id="213554"/>
    <lineage>
        <taxon>Bacteria</taxon>
        <taxon>Pseudomonadati</taxon>
        <taxon>Pseudomonadota</taxon>
        <taxon>Gammaproteobacteria</taxon>
        <taxon>Oceanospirillales</taxon>
        <taxon>Halomonadaceae</taxon>
        <taxon>Halomonas</taxon>
    </lineage>
</organism>
<gene>
    <name evidence="7" type="ORF">DEO68_07210</name>
</gene>
<evidence type="ECO:0000256" key="2">
    <source>
        <dbReference type="ARBA" id="ARBA00008814"/>
    </source>
</evidence>
<evidence type="ECO:0000256" key="5">
    <source>
        <dbReference type="ARBA" id="ARBA00022729"/>
    </source>
</evidence>
<comment type="caution">
    <text evidence="7">The sequence shown here is derived from an EMBL/GenBank/DDBJ whole genome shotgun (WGS) entry which is preliminary data.</text>
</comment>
<keyword evidence="4" id="KW-0406">Ion transport</keyword>
<dbReference type="PANTHER" id="PTHR30532">
    <property type="entry name" value="IRON III DICITRATE-BINDING PERIPLASMIC PROTEIN"/>
    <property type="match status" value="1"/>
</dbReference>
<dbReference type="PANTHER" id="PTHR30532:SF1">
    <property type="entry name" value="IRON(3+)-HYDROXAMATE-BINDING PROTEIN FHUD"/>
    <property type="match status" value="1"/>
</dbReference>
<protein>
    <submittedName>
        <fullName evidence="7">ABC transporter substrate-binding protein</fullName>
    </submittedName>
</protein>
<evidence type="ECO:0000256" key="3">
    <source>
        <dbReference type="ARBA" id="ARBA00022448"/>
    </source>
</evidence>
<evidence type="ECO:0000313" key="7">
    <source>
        <dbReference type="EMBL" id="HCA01958.1"/>
    </source>
</evidence>
<dbReference type="EMBL" id="DOTR01000034">
    <property type="protein sequence ID" value="HCA01958.1"/>
    <property type="molecule type" value="Genomic_DNA"/>
</dbReference>
<keyword evidence="5" id="KW-0732">Signal</keyword>
<dbReference type="GO" id="GO:1901678">
    <property type="term" value="P:iron coordination entity transport"/>
    <property type="evidence" value="ECO:0007669"/>
    <property type="project" value="UniProtKB-ARBA"/>
</dbReference>
<accession>A0A3D0KEK1</accession>
<evidence type="ECO:0000256" key="1">
    <source>
        <dbReference type="ARBA" id="ARBA00004196"/>
    </source>
</evidence>
<dbReference type="GO" id="GO:0030288">
    <property type="term" value="C:outer membrane-bounded periplasmic space"/>
    <property type="evidence" value="ECO:0007669"/>
    <property type="project" value="TreeGrafter"/>
</dbReference>